<dbReference type="PROSITE" id="PS00194">
    <property type="entry name" value="THIOREDOXIN_1"/>
    <property type="match status" value="1"/>
</dbReference>
<dbReference type="STRING" id="70448.A0A090M843"/>
<dbReference type="InterPro" id="IPR036249">
    <property type="entry name" value="Thioredoxin-like_sf"/>
</dbReference>
<proteinExistence type="inferred from homology"/>
<dbReference type="InterPro" id="IPR017937">
    <property type="entry name" value="Thioredoxin_CS"/>
</dbReference>
<keyword evidence="5" id="KW-1185">Reference proteome</keyword>
<dbReference type="Pfam" id="PF00085">
    <property type="entry name" value="Thioredoxin"/>
    <property type="match status" value="1"/>
</dbReference>
<dbReference type="GO" id="GO:0006457">
    <property type="term" value="P:protein folding"/>
    <property type="evidence" value="ECO:0007669"/>
    <property type="project" value="TreeGrafter"/>
</dbReference>
<reference evidence="4 5" key="2">
    <citation type="journal article" date="2014" name="BMC Genomics">
        <title>An improved genome of the model marine alga Ostreococcus tauri unfolds by assessing Illumina de novo assemblies.</title>
        <authorList>
            <person name="Blanc-Mathieu R."/>
            <person name="Verhelst B."/>
            <person name="Derelle E."/>
            <person name="Rombauts S."/>
            <person name="Bouget F.Y."/>
            <person name="Carre I."/>
            <person name="Chateau A."/>
            <person name="Eyre-Walker A."/>
            <person name="Grimsley N."/>
            <person name="Moreau H."/>
            <person name="Piegu B."/>
            <person name="Rivals E."/>
            <person name="Schackwitz W."/>
            <person name="Van de Peer Y."/>
            <person name="Piganeau G."/>
        </authorList>
    </citation>
    <scope>NUCLEOTIDE SEQUENCE [LARGE SCALE GENOMIC DNA]</scope>
    <source>
        <strain evidence="5">OTTH 0595 / CCAP 157/2 / RCC745</strain>
    </source>
</reference>
<dbReference type="GO" id="GO:0003756">
    <property type="term" value="F:protein disulfide isomerase activity"/>
    <property type="evidence" value="ECO:0007669"/>
    <property type="project" value="TreeGrafter"/>
</dbReference>
<dbReference type="PROSITE" id="PS51352">
    <property type="entry name" value="THIOREDOXIN_2"/>
    <property type="match status" value="1"/>
</dbReference>
<dbReference type="PRINTS" id="PR00421">
    <property type="entry name" value="THIOREDOXIN"/>
</dbReference>
<name>A0A090M843_OSTTA</name>
<evidence type="ECO:0000313" key="5">
    <source>
        <dbReference type="Proteomes" id="UP000009170"/>
    </source>
</evidence>
<evidence type="ECO:0000259" key="3">
    <source>
        <dbReference type="PROSITE" id="PS51352"/>
    </source>
</evidence>
<dbReference type="KEGG" id="ota:OT_ostta06g01670"/>
<organism evidence="4 5">
    <name type="scientific">Ostreococcus tauri</name>
    <name type="common">Marine green alga</name>
    <dbReference type="NCBI Taxonomy" id="70448"/>
    <lineage>
        <taxon>Eukaryota</taxon>
        <taxon>Viridiplantae</taxon>
        <taxon>Chlorophyta</taxon>
        <taxon>Mamiellophyceae</taxon>
        <taxon>Mamiellales</taxon>
        <taxon>Bathycoccaceae</taxon>
        <taxon>Ostreococcus</taxon>
    </lineage>
</organism>
<dbReference type="InterPro" id="IPR013766">
    <property type="entry name" value="Thioredoxin_domain"/>
</dbReference>
<comment type="caution">
    <text evidence="4">The sequence shown here is derived from an EMBL/GenBank/DDBJ whole genome shotgun (WGS) entry which is preliminary data.</text>
</comment>
<protein>
    <submittedName>
        <fullName evidence="4">Thioredoxin, conserved site</fullName>
    </submittedName>
</protein>
<dbReference type="Proteomes" id="UP000009170">
    <property type="component" value="Unassembled WGS sequence"/>
</dbReference>
<dbReference type="InterPro" id="IPR051063">
    <property type="entry name" value="PDI"/>
</dbReference>
<evidence type="ECO:0000313" key="4">
    <source>
        <dbReference type="EMBL" id="CEF98309.1"/>
    </source>
</evidence>
<feature type="region of interest" description="Disordered" evidence="2">
    <location>
        <begin position="1"/>
        <end position="54"/>
    </location>
</feature>
<gene>
    <name evidence="4" type="ORF">OT_ostta06g01670</name>
</gene>
<dbReference type="GeneID" id="9833361"/>
<feature type="compositionally biased region" description="Low complexity" evidence="2">
    <location>
        <begin position="15"/>
        <end position="46"/>
    </location>
</feature>
<dbReference type="PANTHER" id="PTHR45672">
    <property type="entry name" value="PROTEIN DISULFIDE-ISOMERASE C17H9.14C-RELATED"/>
    <property type="match status" value="1"/>
</dbReference>
<dbReference type="AlphaFoldDB" id="A0A090M843"/>
<reference evidence="5" key="1">
    <citation type="journal article" date="2006" name="Proc. Natl. Acad. Sci. U.S.A.">
        <title>Genome analysis of the smallest free-living eukaryote Ostreococcus tauri unveils many unique features.</title>
        <authorList>
            <person name="Derelle E."/>
            <person name="Ferraz C."/>
            <person name="Rombauts S."/>
            <person name="Rouze P."/>
            <person name="Worden A.Z."/>
            <person name="Robbens S."/>
            <person name="Partensky F."/>
            <person name="Degroeve S."/>
            <person name="Echeynie S."/>
            <person name="Cooke R."/>
            <person name="Saeys Y."/>
            <person name="Wuyts J."/>
            <person name="Jabbari K."/>
            <person name="Bowler C."/>
            <person name="Panaud O."/>
            <person name="Piegu B."/>
            <person name="Ball S.G."/>
            <person name="Ral J.-P."/>
            <person name="Bouget F.-Y."/>
            <person name="Piganeau G."/>
            <person name="De Baets B."/>
            <person name="Picard A."/>
            <person name="Delseny M."/>
            <person name="Demaille J."/>
            <person name="Van de Peer Y."/>
            <person name="Moreau H."/>
        </authorList>
    </citation>
    <scope>NUCLEOTIDE SEQUENCE [LARGE SCALE GENOMIC DNA]</scope>
    <source>
        <strain evidence="5">OTTH 0595 / CCAP 157/2 / RCC745</strain>
    </source>
</reference>
<accession>A0A090M843</accession>
<dbReference type="EMBL" id="CAID01000006">
    <property type="protein sequence ID" value="CEF98309.1"/>
    <property type="molecule type" value="Genomic_DNA"/>
</dbReference>
<feature type="compositionally biased region" description="Polar residues" evidence="2">
    <location>
        <begin position="1"/>
        <end position="14"/>
    </location>
</feature>
<dbReference type="RefSeq" id="XP_003079798.2">
    <property type="nucleotide sequence ID" value="XM_003079750.2"/>
</dbReference>
<feature type="domain" description="Thioredoxin" evidence="3">
    <location>
        <begin position="73"/>
        <end position="210"/>
    </location>
</feature>
<dbReference type="Gene3D" id="3.40.30.10">
    <property type="entry name" value="Glutaredoxin"/>
    <property type="match status" value="1"/>
</dbReference>
<dbReference type="InParanoid" id="A0A090M843"/>
<dbReference type="PANTHER" id="PTHR45672:SF11">
    <property type="entry name" value="PROTEIN DISULFIDE-ISOMERASE C17H9.14C"/>
    <property type="match status" value="1"/>
</dbReference>
<dbReference type="SUPFAM" id="SSF52833">
    <property type="entry name" value="Thioredoxin-like"/>
    <property type="match status" value="1"/>
</dbReference>
<dbReference type="CDD" id="cd02961">
    <property type="entry name" value="PDI_a_family"/>
    <property type="match status" value="1"/>
</dbReference>
<evidence type="ECO:0000256" key="1">
    <source>
        <dbReference type="ARBA" id="ARBA00006347"/>
    </source>
</evidence>
<comment type="similarity">
    <text evidence="1">Belongs to the protein disulfide isomerase family.</text>
</comment>
<dbReference type="GO" id="GO:0005783">
    <property type="term" value="C:endoplasmic reticulum"/>
    <property type="evidence" value="ECO:0007669"/>
    <property type="project" value="TreeGrafter"/>
</dbReference>
<evidence type="ECO:0000256" key="2">
    <source>
        <dbReference type="SAM" id="MobiDB-lite"/>
    </source>
</evidence>
<dbReference type="OrthoDB" id="74910at2759"/>
<sequence>MTTAQRASIATPTIRSSSALASRARRGAVSARARPSSTSSETSSASDVEETRSWETRRREAIAASVIGVTAFMSAGSNARARTESVLELTPENFEREVTNSTRPVFIEFYAPWCPYCKRLEPIWEELPSKLEQAGSKTRVARMNVDTYTDYASAYAITGFPTLMLFENGRPVGAKQGLVDMTTAMKYAGVRDEGVLAQFVPEKKLDKILSGAQVEYVQGELGEIRKELGGLDSDSRARALAALQQVESIIGVRSL</sequence>